<evidence type="ECO:0000313" key="5">
    <source>
        <dbReference type="Proteomes" id="UP000187406"/>
    </source>
</evidence>
<accession>A0A1Q3APW2</accession>
<comment type="similarity">
    <text evidence="1">Belongs to the fantastic four family.</text>
</comment>
<proteinExistence type="inferred from homology"/>
<dbReference type="InterPro" id="IPR021410">
    <property type="entry name" value="FAF"/>
</dbReference>
<feature type="region of interest" description="Disordered" evidence="2">
    <location>
        <begin position="232"/>
        <end position="313"/>
    </location>
</feature>
<evidence type="ECO:0000259" key="3">
    <source>
        <dbReference type="Pfam" id="PF11250"/>
    </source>
</evidence>
<feature type="compositionally biased region" description="Acidic residues" evidence="2">
    <location>
        <begin position="268"/>
        <end position="292"/>
    </location>
</feature>
<dbReference type="InParanoid" id="A0A1Q3APW2"/>
<dbReference type="Pfam" id="PF11250">
    <property type="entry name" value="FAF"/>
    <property type="match status" value="1"/>
</dbReference>
<reference evidence="5" key="1">
    <citation type="submission" date="2016-04" db="EMBL/GenBank/DDBJ databases">
        <title>Cephalotus genome sequencing.</title>
        <authorList>
            <person name="Fukushima K."/>
            <person name="Hasebe M."/>
            <person name="Fang X."/>
        </authorList>
    </citation>
    <scope>NUCLEOTIDE SEQUENCE [LARGE SCALE GENOMIC DNA]</scope>
    <source>
        <strain evidence="5">cv. St1</strain>
    </source>
</reference>
<dbReference type="OrthoDB" id="1916983at2759"/>
<feature type="domain" description="FAF" evidence="3">
    <location>
        <begin position="172"/>
        <end position="224"/>
    </location>
</feature>
<evidence type="ECO:0000313" key="4">
    <source>
        <dbReference type="EMBL" id="GAV57787.1"/>
    </source>
</evidence>
<evidence type="ECO:0000256" key="1">
    <source>
        <dbReference type="ARBA" id="ARBA00008690"/>
    </source>
</evidence>
<feature type="compositionally biased region" description="Acidic residues" evidence="2">
    <location>
        <begin position="234"/>
        <end position="260"/>
    </location>
</feature>
<dbReference type="InterPro" id="IPR046431">
    <property type="entry name" value="FAF_dom"/>
</dbReference>
<sequence length="332" mass="37335">MSSIVCQGLQMCLDEPPVLRLKLAPPNFNFSRCFASALMPCVTDFDPPNENPQDGLNATIITTNKSQSESHKNFDMGGWACLQSLGNITQNTKETIDDINKIYVHPLVKRSSSKLSEKSLEMCTESLGSETGSIVSESSEDSSLLSMETVNNCEIKERSKLCDHFLTKRKRSFPPSLTSISGSNGVQIRPHREGGRLIVKAVIVSTCSSYFHAERSEGRLRLSLFKDRSPICEKEEEEKEEEEGEEEEEEEEEYREEVEGEYYYGVETDSEEQEEVDGDKEEEACWGEDTEGNNENVGGEMGIGKLPRPSMCKETERGHEGLLNWEPFWVAT</sequence>
<name>A0A1Q3APW2_CEPFO</name>
<dbReference type="STRING" id="3775.A0A1Q3APW2"/>
<dbReference type="PANTHER" id="PTHR33155:SF8">
    <property type="entry name" value="PROTEIN FANTASTIC FOUR 1"/>
    <property type="match status" value="1"/>
</dbReference>
<protein>
    <submittedName>
        <fullName evidence="4">DUF3049 domain-containing protein</fullName>
    </submittedName>
</protein>
<organism evidence="4 5">
    <name type="scientific">Cephalotus follicularis</name>
    <name type="common">Albany pitcher plant</name>
    <dbReference type="NCBI Taxonomy" id="3775"/>
    <lineage>
        <taxon>Eukaryota</taxon>
        <taxon>Viridiplantae</taxon>
        <taxon>Streptophyta</taxon>
        <taxon>Embryophyta</taxon>
        <taxon>Tracheophyta</taxon>
        <taxon>Spermatophyta</taxon>
        <taxon>Magnoliopsida</taxon>
        <taxon>eudicotyledons</taxon>
        <taxon>Gunneridae</taxon>
        <taxon>Pentapetalae</taxon>
        <taxon>rosids</taxon>
        <taxon>fabids</taxon>
        <taxon>Oxalidales</taxon>
        <taxon>Cephalotaceae</taxon>
        <taxon>Cephalotus</taxon>
    </lineage>
</organism>
<gene>
    <name evidence="4" type="ORF">CFOL_v3_01323</name>
</gene>
<dbReference type="EMBL" id="BDDD01000041">
    <property type="protein sequence ID" value="GAV57787.1"/>
    <property type="molecule type" value="Genomic_DNA"/>
</dbReference>
<comment type="caution">
    <text evidence="4">The sequence shown here is derived from an EMBL/GenBank/DDBJ whole genome shotgun (WGS) entry which is preliminary data.</text>
</comment>
<evidence type="ECO:0000256" key="2">
    <source>
        <dbReference type="SAM" id="MobiDB-lite"/>
    </source>
</evidence>
<dbReference type="PANTHER" id="PTHR33155">
    <property type="entry name" value="FANTASTIC FOUR-LIKE PROTEIN (DUF3049)"/>
    <property type="match status" value="1"/>
</dbReference>
<dbReference type="AlphaFoldDB" id="A0A1Q3APW2"/>
<keyword evidence="5" id="KW-1185">Reference proteome</keyword>
<dbReference type="Proteomes" id="UP000187406">
    <property type="component" value="Unassembled WGS sequence"/>
</dbReference>